<keyword evidence="2" id="KW-1185">Reference proteome</keyword>
<gene>
    <name evidence="1" type="primary">gb07315</name>
    <name evidence="1" type="ORF">PR202_gb07315</name>
</gene>
<protein>
    <submittedName>
        <fullName evidence="1">Uncharacterized protein</fullName>
    </submittedName>
</protein>
<dbReference type="AlphaFoldDB" id="A0AAV5E9E8"/>
<proteinExistence type="predicted"/>
<name>A0AAV5E9E8_ELECO</name>
<sequence length="155" mass="17397">MLNSGELGNIQITLRKWIPQFIVQKRNNTTSRRSKKNPQIICPVAAGSKIYVIPSVPSQNHYDVDVNRKLSNIVEHERPDMCFTMVSRAGQHIVALGDTLSDVYVLDEPTFKWLPFKTSSSSVDLTRKVDICGFVDLIDDALMVSDVGKAECFLL</sequence>
<dbReference type="EMBL" id="BQKI01000074">
    <property type="protein sequence ID" value="GJN19994.1"/>
    <property type="molecule type" value="Genomic_DNA"/>
</dbReference>
<dbReference type="Proteomes" id="UP001054889">
    <property type="component" value="Unassembled WGS sequence"/>
</dbReference>
<evidence type="ECO:0000313" key="2">
    <source>
        <dbReference type="Proteomes" id="UP001054889"/>
    </source>
</evidence>
<reference evidence="1" key="2">
    <citation type="submission" date="2021-12" db="EMBL/GenBank/DDBJ databases">
        <title>Resequencing data analysis of finger millet.</title>
        <authorList>
            <person name="Hatakeyama M."/>
            <person name="Aluri S."/>
            <person name="Balachadran M.T."/>
            <person name="Sivarajan S.R."/>
            <person name="Poveda L."/>
            <person name="Shimizu-Inatsugi R."/>
            <person name="Schlapbach R."/>
            <person name="Sreeman S.M."/>
            <person name="Shimizu K.K."/>
        </authorList>
    </citation>
    <scope>NUCLEOTIDE SEQUENCE</scope>
</reference>
<comment type="caution">
    <text evidence="1">The sequence shown here is derived from an EMBL/GenBank/DDBJ whole genome shotgun (WGS) entry which is preliminary data.</text>
</comment>
<evidence type="ECO:0000313" key="1">
    <source>
        <dbReference type="EMBL" id="GJN19994.1"/>
    </source>
</evidence>
<accession>A0AAV5E9E8</accession>
<organism evidence="1 2">
    <name type="scientific">Eleusine coracana subsp. coracana</name>
    <dbReference type="NCBI Taxonomy" id="191504"/>
    <lineage>
        <taxon>Eukaryota</taxon>
        <taxon>Viridiplantae</taxon>
        <taxon>Streptophyta</taxon>
        <taxon>Embryophyta</taxon>
        <taxon>Tracheophyta</taxon>
        <taxon>Spermatophyta</taxon>
        <taxon>Magnoliopsida</taxon>
        <taxon>Liliopsida</taxon>
        <taxon>Poales</taxon>
        <taxon>Poaceae</taxon>
        <taxon>PACMAD clade</taxon>
        <taxon>Chloridoideae</taxon>
        <taxon>Cynodonteae</taxon>
        <taxon>Eleusininae</taxon>
        <taxon>Eleusine</taxon>
    </lineage>
</organism>
<reference evidence="1" key="1">
    <citation type="journal article" date="2018" name="DNA Res.">
        <title>Multiple hybrid de novo genome assembly of finger millet, an orphan allotetraploid crop.</title>
        <authorList>
            <person name="Hatakeyama M."/>
            <person name="Aluri S."/>
            <person name="Balachadran M.T."/>
            <person name="Sivarajan S.R."/>
            <person name="Patrignani A."/>
            <person name="Gruter S."/>
            <person name="Poveda L."/>
            <person name="Shimizu-Inatsugi R."/>
            <person name="Baeten J."/>
            <person name="Francoijs K.J."/>
            <person name="Nataraja K.N."/>
            <person name="Reddy Y.A.N."/>
            <person name="Phadnis S."/>
            <person name="Ravikumar R.L."/>
            <person name="Schlapbach R."/>
            <person name="Sreeman S.M."/>
            <person name="Shimizu K.K."/>
        </authorList>
    </citation>
    <scope>NUCLEOTIDE SEQUENCE</scope>
</reference>